<name>A0ACA9LRM8_9GLOM</name>
<proteinExistence type="predicted"/>
<sequence>MSQNENYEKYYQTALKKFTELSDPSTLPASSKLNHRNIKKVSPVIEELISNYSLSSSPPSSTPPSQTSRPIRKKKIESPRPNSPYDEIDWPDENDGWVYIKGSDDDLEHGEYGFSPKTYIIPRVFAKIPKAANKFSNVFSTYMSPNSGSGTSSSRKNEEEDTYLLL</sequence>
<protein>
    <submittedName>
        <fullName evidence="1">17206_t:CDS:1</fullName>
    </submittedName>
</protein>
<accession>A0ACA9LRM8</accession>
<keyword evidence="2" id="KW-1185">Reference proteome</keyword>
<gene>
    <name evidence="1" type="ORF">ACOLOM_LOCUS4317</name>
</gene>
<comment type="caution">
    <text evidence="1">The sequence shown here is derived from an EMBL/GenBank/DDBJ whole genome shotgun (WGS) entry which is preliminary data.</text>
</comment>
<evidence type="ECO:0000313" key="1">
    <source>
        <dbReference type="EMBL" id="CAG8537124.1"/>
    </source>
</evidence>
<reference evidence="1" key="1">
    <citation type="submission" date="2021-06" db="EMBL/GenBank/DDBJ databases">
        <authorList>
            <person name="Kallberg Y."/>
            <person name="Tangrot J."/>
            <person name="Rosling A."/>
        </authorList>
    </citation>
    <scope>NUCLEOTIDE SEQUENCE</scope>
    <source>
        <strain evidence="1">CL356</strain>
    </source>
</reference>
<organism evidence="1 2">
    <name type="scientific">Acaulospora colombiana</name>
    <dbReference type="NCBI Taxonomy" id="27376"/>
    <lineage>
        <taxon>Eukaryota</taxon>
        <taxon>Fungi</taxon>
        <taxon>Fungi incertae sedis</taxon>
        <taxon>Mucoromycota</taxon>
        <taxon>Glomeromycotina</taxon>
        <taxon>Glomeromycetes</taxon>
        <taxon>Diversisporales</taxon>
        <taxon>Acaulosporaceae</taxon>
        <taxon>Acaulospora</taxon>
    </lineage>
</organism>
<dbReference type="EMBL" id="CAJVPT010007059">
    <property type="protein sequence ID" value="CAG8537124.1"/>
    <property type="molecule type" value="Genomic_DNA"/>
</dbReference>
<dbReference type="Proteomes" id="UP000789525">
    <property type="component" value="Unassembled WGS sequence"/>
</dbReference>
<evidence type="ECO:0000313" key="2">
    <source>
        <dbReference type="Proteomes" id="UP000789525"/>
    </source>
</evidence>